<dbReference type="SMART" id="SM00287">
    <property type="entry name" value="SH3b"/>
    <property type="match status" value="1"/>
</dbReference>
<proteinExistence type="predicted"/>
<accession>A0A943LCA3</accession>
<comment type="caution">
    <text evidence="3">The sequence shown here is derived from an EMBL/GenBank/DDBJ whole genome shotgun (WGS) entry which is preliminary data.</text>
</comment>
<dbReference type="PROSITE" id="PS51257">
    <property type="entry name" value="PROKAR_LIPOPROTEIN"/>
    <property type="match status" value="1"/>
</dbReference>
<name>A0A943LCA3_FINMA</name>
<organism evidence="3 4">
    <name type="scientific">Finegoldia magna</name>
    <name type="common">Peptostreptococcus magnus</name>
    <dbReference type="NCBI Taxonomy" id="1260"/>
    <lineage>
        <taxon>Bacteria</taxon>
        <taxon>Bacillati</taxon>
        <taxon>Bacillota</taxon>
        <taxon>Tissierellia</taxon>
        <taxon>Tissierellales</taxon>
        <taxon>Peptoniphilaceae</taxon>
        <taxon>Finegoldia</taxon>
    </lineage>
</organism>
<dbReference type="Gene3D" id="2.30.30.40">
    <property type="entry name" value="SH3 Domains"/>
    <property type="match status" value="1"/>
</dbReference>
<dbReference type="RefSeq" id="WP_278735747.1">
    <property type="nucleotide sequence ID" value="NZ_JAHAIK010000011.1"/>
</dbReference>
<dbReference type="EMBL" id="JAHAIK010000011">
    <property type="protein sequence ID" value="MBS5964995.1"/>
    <property type="molecule type" value="Genomic_DNA"/>
</dbReference>
<dbReference type="Pfam" id="PF08239">
    <property type="entry name" value="SH3_3"/>
    <property type="match status" value="1"/>
</dbReference>
<sequence length="137" mass="15625">MKNKVKFLIILMSLVVVTTGCYEQETYVSVRTQKSKDKKEAEKTEKEVAEGIKKNNEDNKENTEKTPAKKIATVNVESLNLREQAGADQRLLASIPQNTELEVLEEKDVDGVKWTKVKYNDREGFVLSEYIKIKTGE</sequence>
<feature type="region of interest" description="Disordered" evidence="1">
    <location>
        <begin position="32"/>
        <end position="68"/>
    </location>
</feature>
<dbReference type="AlphaFoldDB" id="A0A943LCA3"/>
<gene>
    <name evidence="3" type="ORF">KIA07_04925</name>
</gene>
<reference evidence="3" key="1">
    <citation type="submission" date="2021-02" db="EMBL/GenBank/DDBJ databases">
        <title>Infant gut strain persistence is associated with maternal origin, phylogeny, and functional potential including surface adhesion and iron acquisition.</title>
        <authorList>
            <person name="Lou Y.C."/>
        </authorList>
    </citation>
    <scope>NUCLEOTIDE SEQUENCE</scope>
    <source>
        <strain evidence="3">L3_058_000G1_dasL3_058_000G1_concoct_72</strain>
    </source>
</reference>
<evidence type="ECO:0000313" key="4">
    <source>
        <dbReference type="Proteomes" id="UP000730862"/>
    </source>
</evidence>
<dbReference type="PROSITE" id="PS51781">
    <property type="entry name" value="SH3B"/>
    <property type="match status" value="1"/>
</dbReference>
<evidence type="ECO:0000256" key="1">
    <source>
        <dbReference type="SAM" id="MobiDB-lite"/>
    </source>
</evidence>
<feature type="compositionally biased region" description="Basic and acidic residues" evidence="1">
    <location>
        <begin position="34"/>
        <end position="67"/>
    </location>
</feature>
<evidence type="ECO:0000259" key="2">
    <source>
        <dbReference type="PROSITE" id="PS51781"/>
    </source>
</evidence>
<dbReference type="Proteomes" id="UP000730862">
    <property type="component" value="Unassembled WGS sequence"/>
</dbReference>
<evidence type="ECO:0000313" key="3">
    <source>
        <dbReference type="EMBL" id="MBS5964995.1"/>
    </source>
</evidence>
<protein>
    <submittedName>
        <fullName evidence="3">SH3 domain-containing protein</fullName>
    </submittedName>
</protein>
<dbReference type="InterPro" id="IPR003646">
    <property type="entry name" value="SH3-like_bac-type"/>
</dbReference>
<feature type="domain" description="SH3b" evidence="2">
    <location>
        <begin position="69"/>
        <end position="135"/>
    </location>
</feature>